<feature type="repeat" description="PPR" evidence="2">
    <location>
        <begin position="672"/>
        <end position="706"/>
    </location>
</feature>
<dbReference type="GO" id="GO:0048731">
    <property type="term" value="P:system development"/>
    <property type="evidence" value="ECO:0007669"/>
    <property type="project" value="UniProtKB-ARBA"/>
</dbReference>
<feature type="repeat" description="PPR" evidence="2">
    <location>
        <begin position="808"/>
        <end position="842"/>
    </location>
</feature>
<organism evidence="3 4">
    <name type="scientific">Ceratopteris richardii</name>
    <name type="common">Triangle waterfern</name>
    <dbReference type="NCBI Taxonomy" id="49495"/>
    <lineage>
        <taxon>Eukaryota</taxon>
        <taxon>Viridiplantae</taxon>
        <taxon>Streptophyta</taxon>
        <taxon>Embryophyta</taxon>
        <taxon>Tracheophyta</taxon>
        <taxon>Polypodiopsida</taxon>
        <taxon>Polypodiidae</taxon>
        <taxon>Polypodiales</taxon>
        <taxon>Pteridineae</taxon>
        <taxon>Pteridaceae</taxon>
        <taxon>Parkerioideae</taxon>
        <taxon>Ceratopteris</taxon>
    </lineage>
</organism>
<dbReference type="PROSITE" id="PS51375">
    <property type="entry name" value="PPR"/>
    <property type="match status" value="11"/>
</dbReference>
<dbReference type="GO" id="GO:0003723">
    <property type="term" value="F:RNA binding"/>
    <property type="evidence" value="ECO:0007669"/>
    <property type="project" value="InterPro"/>
</dbReference>
<evidence type="ECO:0000256" key="2">
    <source>
        <dbReference type="PROSITE-ProRule" id="PRU00708"/>
    </source>
</evidence>
<evidence type="ECO:0000256" key="1">
    <source>
        <dbReference type="ARBA" id="ARBA00022737"/>
    </source>
</evidence>
<keyword evidence="4" id="KW-1185">Reference proteome</keyword>
<dbReference type="FunFam" id="1.25.40.10:FF:000344">
    <property type="entry name" value="Pentatricopeptide repeat-containing protein"/>
    <property type="match status" value="1"/>
</dbReference>
<evidence type="ECO:0000313" key="3">
    <source>
        <dbReference type="EMBL" id="KAH7366462.1"/>
    </source>
</evidence>
<dbReference type="FunFam" id="1.25.40.10:FF:000285">
    <property type="entry name" value="Pentatricopeptide repeat-containing protein, chloroplastic"/>
    <property type="match status" value="1"/>
</dbReference>
<dbReference type="NCBIfam" id="TIGR00756">
    <property type="entry name" value="PPR"/>
    <property type="match status" value="8"/>
</dbReference>
<proteinExistence type="predicted"/>
<dbReference type="InterPro" id="IPR002885">
    <property type="entry name" value="PPR_rpt"/>
</dbReference>
<feature type="repeat" description="PPR" evidence="2">
    <location>
        <begin position="274"/>
        <end position="308"/>
    </location>
</feature>
<feature type="repeat" description="PPR" evidence="2">
    <location>
        <begin position="375"/>
        <end position="409"/>
    </location>
</feature>
<feature type="repeat" description="PPR" evidence="2">
    <location>
        <begin position="572"/>
        <end position="606"/>
    </location>
</feature>
<dbReference type="FunFam" id="1.25.40.10:FF:000158">
    <property type="entry name" value="pentatricopeptide repeat-containing protein At2g33680"/>
    <property type="match status" value="1"/>
</dbReference>
<keyword evidence="1" id="KW-0677">Repeat</keyword>
<reference evidence="3" key="1">
    <citation type="submission" date="2021-08" db="EMBL/GenBank/DDBJ databases">
        <title>WGS assembly of Ceratopteris richardii.</title>
        <authorList>
            <person name="Marchant D.B."/>
            <person name="Chen G."/>
            <person name="Jenkins J."/>
            <person name="Shu S."/>
            <person name="Leebens-Mack J."/>
            <person name="Grimwood J."/>
            <person name="Schmutz J."/>
            <person name="Soltis P."/>
            <person name="Soltis D."/>
            <person name="Chen Z.-H."/>
        </authorList>
    </citation>
    <scope>NUCLEOTIDE SEQUENCE</scope>
    <source>
        <strain evidence="3">Whitten #5841</strain>
        <tissue evidence="3">Leaf</tissue>
    </source>
</reference>
<comment type="caution">
    <text evidence="3">The sequence shown here is derived from an EMBL/GenBank/DDBJ whole genome shotgun (WGS) entry which is preliminary data.</text>
</comment>
<dbReference type="PANTHER" id="PTHR24015:SF548">
    <property type="entry name" value="OS08G0340900 PROTEIN"/>
    <property type="match status" value="1"/>
</dbReference>
<name>A0A8T2ST66_CERRI</name>
<gene>
    <name evidence="3" type="ORF">KP509_18G079500</name>
</gene>
<dbReference type="Gene3D" id="1.25.40.10">
    <property type="entry name" value="Tetratricopeptide repeat domain"/>
    <property type="match status" value="8"/>
</dbReference>
<dbReference type="PANTHER" id="PTHR24015">
    <property type="entry name" value="OS07G0578800 PROTEIN-RELATED"/>
    <property type="match status" value="1"/>
</dbReference>
<feature type="repeat" description="PPR" evidence="2">
    <location>
        <begin position="908"/>
        <end position="942"/>
    </location>
</feature>
<feature type="repeat" description="PPR" evidence="2">
    <location>
        <begin position="475"/>
        <end position="509"/>
    </location>
</feature>
<evidence type="ECO:0008006" key="5">
    <source>
        <dbReference type="Google" id="ProtNLM"/>
    </source>
</evidence>
<dbReference type="GO" id="GO:0009451">
    <property type="term" value="P:RNA modification"/>
    <property type="evidence" value="ECO:0007669"/>
    <property type="project" value="InterPro"/>
</dbReference>
<dbReference type="AlphaFoldDB" id="A0A8T2ST66"/>
<protein>
    <recommendedName>
        <fullName evidence="5">Pentatricopeptide repeat-containing protein</fullName>
    </recommendedName>
</protein>
<feature type="repeat" description="PPR" evidence="2">
    <location>
        <begin position="410"/>
        <end position="444"/>
    </location>
</feature>
<feature type="repeat" description="PPR" evidence="2">
    <location>
        <begin position="773"/>
        <end position="807"/>
    </location>
</feature>
<dbReference type="InterPro" id="IPR011990">
    <property type="entry name" value="TPR-like_helical_dom_sf"/>
</dbReference>
<evidence type="ECO:0000313" key="4">
    <source>
        <dbReference type="Proteomes" id="UP000825935"/>
    </source>
</evidence>
<dbReference type="EMBL" id="CM035423">
    <property type="protein sequence ID" value="KAH7366462.1"/>
    <property type="molecule type" value="Genomic_DNA"/>
</dbReference>
<dbReference type="Pfam" id="PF01535">
    <property type="entry name" value="PPR"/>
    <property type="match status" value="6"/>
</dbReference>
<dbReference type="Pfam" id="PF13041">
    <property type="entry name" value="PPR_2"/>
    <property type="match status" value="7"/>
</dbReference>
<feature type="repeat" description="PPR" evidence="2">
    <location>
        <begin position="173"/>
        <end position="207"/>
    </location>
</feature>
<accession>A0A8T2ST66</accession>
<feature type="repeat" description="PPR" evidence="2">
    <location>
        <begin position="72"/>
        <end position="106"/>
    </location>
</feature>
<dbReference type="InterPro" id="IPR046960">
    <property type="entry name" value="PPR_At4g14850-like_plant"/>
</dbReference>
<dbReference type="Proteomes" id="UP000825935">
    <property type="component" value="Chromosome 18"/>
</dbReference>
<sequence>MARLPSIDNIVFRLQKCRLDKDTHSTRKIYLYLYGNGLDSHYVIGNHLIPTLTHCQSLADAQFVFDRLSVPSEVSWTSLIQGYVDSGQAKHGLKLFEKMQSSSVSPSEFTFSLMLKACTKVGCIDVGRHLHSHIIKNGVEDNVYIGNTLVDMYAKFGSLIDSQEVFDSLADQDLVSWNALITGYVENGLAKEALHCFEDLQERTLSPNVTTYLSVVKACSILHERDLGKQVHLMILKEEFETDEFLGNTLVDMYAKFGLLEEAREIFEDLPVKDIVSWNALITGYALHEYFSDVLVQWKEMQHEGIAPNTGTFVRLLQVCGAIEEIGTGKEIHTEVVLRGFDNEFFVGDTLVDMYSKCRLFEDAQMIFDRLLVHDAVTWNALITGCSADAFKDDAMGILLKMEGEEISPDSVTLSTILRACSALGALEEGMRIHLEVMKRGFEDCFTGCSLMDLYAKCNSFLDCQSVFSEIPDRDVACWNVLISGFADQGMNTEALNRFEQMQCEGVHLNPETFVCILQSCTIDIGRTLHANLVQEKFEQISCVSSALVNMYVKNGLLSEAYEVFSDQIFHDIISWTALISGFVEGGLTKEAFNFYKQMRMEGQSPSLVTLVCLLKACELESLDEGRKFHAMIVKRGDEGDSLIGAPLVSIYAVHGELSEAEKLFEKLPARNTALWTALIAGYTDHGKFKEALTCFEKMQDDGIPPDLSTYVWAFQACCGLKDLDMGLALYTVAVKSGIEQATPIGSVLVELFTKCGMHVESREIFDSLPVCDLFTWTTLISGYVQCGYMEEAVNCLRDMQTDGITPDAVVWDLVISGYAEYNDYEKTVELSAMMQQQGLLPDTSILLNIVHSCTCALVMEVGKRVHAQVVNLSGANSLFESAFIDLYGKCGNVNYAEKVFQGFPTKDLIPWNSLLISYALQGESKAVSLLLERMIELNINPDGNSFQSTFIVCSHAGLLFESHCYYQLMKYCFGIMPTIKHLTCFVDLVARAGQLSFARIMVETMPFQPDLVLLHAMLSGCRILGNVQLGHEVFAFAKSLDRGHAAAYVLMSNIYIEDPLSIYT</sequence>
<dbReference type="FunFam" id="1.25.40.10:FF:000073">
    <property type="entry name" value="Pentatricopeptide repeat-containing protein chloroplastic"/>
    <property type="match status" value="1"/>
</dbReference>